<dbReference type="Proteomes" id="UP000198564">
    <property type="component" value="Unassembled WGS sequence"/>
</dbReference>
<evidence type="ECO:0000313" key="4">
    <source>
        <dbReference type="Proteomes" id="UP000198564"/>
    </source>
</evidence>
<evidence type="ECO:0000256" key="1">
    <source>
        <dbReference type="ARBA" id="ARBA00002286"/>
    </source>
</evidence>
<reference evidence="4" key="1">
    <citation type="submission" date="2016-10" db="EMBL/GenBank/DDBJ databases">
        <authorList>
            <person name="Varghese N."/>
            <person name="Submissions S."/>
        </authorList>
    </citation>
    <scope>NUCLEOTIDE SEQUENCE [LARGE SCALE GENOMIC DNA]</scope>
    <source>
        <strain evidence="4">DSM 25751</strain>
    </source>
</reference>
<dbReference type="STRING" id="1130080.SAMN04488113_1346"/>
<dbReference type="PANTHER" id="PTHR46889:SF4">
    <property type="entry name" value="TRANSPOSASE INSO FOR INSERTION SEQUENCE ELEMENT IS911B-RELATED"/>
    <property type="match status" value="1"/>
</dbReference>
<dbReference type="NCBIfam" id="NF033516">
    <property type="entry name" value="transpos_IS3"/>
    <property type="match status" value="1"/>
</dbReference>
<feature type="domain" description="Integrase catalytic" evidence="2">
    <location>
        <begin position="100"/>
        <end position="260"/>
    </location>
</feature>
<dbReference type="InterPro" id="IPR036397">
    <property type="entry name" value="RNaseH_sf"/>
</dbReference>
<gene>
    <name evidence="3" type="ORF">SAMN04488113_1346</name>
</gene>
<evidence type="ECO:0000259" key="2">
    <source>
        <dbReference type="PROSITE" id="PS50994"/>
    </source>
</evidence>
<dbReference type="InterPro" id="IPR025948">
    <property type="entry name" value="HTH-like_dom"/>
</dbReference>
<dbReference type="AlphaFoldDB" id="A0A1H6UKK4"/>
<accession>A0A1H6UKK4</accession>
<organism evidence="3 4">
    <name type="scientific">Alkalibacterium gilvum</name>
    <dbReference type="NCBI Taxonomy" id="1130080"/>
    <lineage>
        <taxon>Bacteria</taxon>
        <taxon>Bacillati</taxon>
        <taxon>Bacillota</taxon>
        <taxon>Bacilli</taxon>
        <taxon>Lactobacillales</taxon>
        <taxon>Carnobacteriaceae</taxon>
        <taxon>Alkalibacterium</taxon>
    </lineage>
</organism>
<dbReference type="Pfam" id="PF00665">
    <property type="entry name" value="rve"/>
    <property type="match status" value="1"/>
</dbReference>
<protein>
    <submittedName>
        <fullName evidence="3">Transposase InsO and inactivated derivatives</fullName>
    </submittedName>
</protein>
<sequence>MCRALKINRGSYYYEAKKKESESELEQAIIEEFARSNNAFGTRKLKPVLEKRGFTVSRRRIGRIMRKFHLVSKYNHPSYKPQRTGVNQARIENILNREFSQEEPMKVIVTDLTYVKVATSWFYVCFILDLFNREIIGYSAGPHKTAELVMQAMATVKGDLHMVNTFHTDRGKEFDNHTIDELLDTFDIERSLSRKGNPYDNAVAESTYKSFKFEFVYDNRFDTLYELQVQLMDYVHWWNNFRPHGALNYESPIDYRKTWEEEQSENGKSKSFVYRSATESKQYGTRTERVVLPL</sequence>
<dbReference type="Gene3D" id="3.30.420.10">
    <property type="entry name" value="Ribonuclease H-like superfamily/Ribonuclease H"/>
    <property type="match status" value="1"/>
</dbReference>
<dbReference type="Pfam" id="PF13333">
    <property type="entry name" value="rve_2"/>
    <property type="match status" value="1"/>
</dbReference>
<dbReference type="Pfam" id="PF13276">
    <property type="entry name" value="HTH_21"/>
    <property type="match status" value="1"/>
</dbReference>
<dbReference type="PANTHER" id="PTHR46889">
    <property type="entry name" value="TRANSPOSASE INSF FOR INSERTION SEQUENCE IS3B-RELATED"/>
    <property type="match status" value="1"/>
</dbReference>
<dbReference type="InterPro" id="IPR012337">
    <property type="entry name" value="RNaseH-like_sf"/>
</dbReference>
<dbReference type="EMBL" id="FNYW01000034">
    <property type="protein sequence ID" value="SEI92828.1"/>
    <property type="molecule type" value="Genomic_DNA"/>
</dbReference>
<evidence type="ECO:0000313" key="3">
    <source>
        <dbReference type="EMBL" id="SEI92828.1"/>
    </source>
</evidence>
<dbReference type="GO" id="GO:0015074">
    <property type="term" value="P:DNA integration"/>
    <property type="evidence" value="ECO:0007669"/>
    <property type="project" value="InterPro"/>
</dbReference>
<name>A0A1H6UKK4_9LACT</name>
<dbReference type="InterPro" id="IPR048020">
    <property type="entry name" value="Transpos_IS3"/>
</dbReference>
<keyword evidence="4" id="KW-1185">Reference proteome</keyword>
<dbReference type="GO" id="GO:0003676">
    <property type="term" value="F:nucleic acid binding"/>
    <property type="evidence" value="ECO:0007669"/>
    <property type="project" value="InterPro"/>
</dbReference>
<comment type="function">
    <text evidence="1">Involved in the transposition of the insertion sequence.</text>
</comment>
<proteinExistence type="predicted"/>
<dbReference type="SUPFAM" id="SSF53098">
    <property type="entry name" value="Ribonuclease H-like"/>
    <property type="match status" value="1"/>
</dbReference>
<dbReference type="InterPro" id="IPR001584">
    <property type="entry name" value="Integrase_cat-core"/>
</dbReference>
<dbReference type="PROSITE" id="PS50994">
    <property type="entry name" value="INTEGRASE"/>
    <property type="match status" value="1"/>
</dbReference>
<dbReference type="InterPro" id="IPR050900">
    <property type="entry name" value="Transposase_IS3/IS150/IS904"/>
</dbReference>